<keyword evidence="2" id="KW-0472">Membrane</keyword>
<dbReference type="SUPFAM" id="SSF56925">
    <property type="entry name" value="OMPA-like"/>
    <property type="match status" value="1"/>
</dbReference>
<dbReference type="Proteomes" id="UP000461730">
    <property type="component" value="Unassembled WGS sequence"/>
</dbReference>
<feature type="domain" description="Outer membrane protein beta-barrel" evidence="3">
    <location>
        <begin position="277"/>
        <end position="432"/>
    </location>
</feature>
<evidence type="ECO:0000256" key="2">
    <source>
        <dbReference type="SAM" id="Phobius"/>
    </source>
</evidence>
<comment type="caution">
    <text evidence="4">The sequence shown here is derived from an EMBL/GenBank/DDBJ whole genome shotgun (WGS) entry which is preliminary data.</text>
</comment>
<dbReference type="AlphaFoldDB" id="A0A7K1U892"/>
<evidence type="ECO:0000313" key="5">
    <source>
        <dbReference type="Proteomes" id="UP000461730"/>
    </source>
</evidence>
<dbReference type="Pfam" id="PF13505">
    <property type="entry name" value="OMP_b-brl"/>
    <property type="match status" value="1"/>
</dbReference>
<evidence type="ECO:0000259" key="3">
    <source>
        <dbReference type="Pfam" id="PF13505"/>
    </source>
</evidence>
<dbReference type="EMBL" id="WRXN01000009">
    <property type="protein sequence ID" value="MVT10581.1"/>
    <property type="molecule type" value="Genomic_DNA"/>
</dbReference>
<sequence>MQLLDDDMDELFRNAASDYPLKTGGADWEALRSKLQQAGSRPQGGGMSGTADNMLLKLVILLLLTTIFFIVYTPPLNTGKIPRTGKERFVQQNIADDAGNTTKEFNRGDDNIQTSGSVIPDINTIQNNVIAENNNINQNNNVTQNNEIRQQKNTTKNNEIEQNSEQLTVGQTANPLKPAKGIREPAVNRNNYSISNGSTVLPLRNQNTFLHQQPVAVAQTPVTSGSALPVEYLDGIRYEYTMPATGTTLLRRTTIREPLPSLNEKVQIPKAKPKGTASFQKGLYAGILLSPDITTVKMQRTSKVGYQLGVIAGYRISNRLAVETGLLWERKYYYSDGKYFSTKKIPVASDTKILVVDGYCNMFEIPVNVRYNFHNGTKGSWYVNGGMSSYLMKKEAYNYDYYRNGYYGKMDYDYKNSTKNWFSVIHLGVGFERPAGRLGNIRVEPYVKIPVSGIGIGDLPVTSVGLNIGLTRRVR</sequence>
<keyword evidence="2" id="KW-0812">Transmembrane</keyword>
<proteinExistence type="predicted"/>
<evidence type="ECO:0000313" key="4">
    <source>
        <dbReference type="EMBL" id="MVT10581.1"/>
    </source>
</evidence>
<dbReference type="InterPro" id="IPR027385">
    <property type="entry name" value="Beta-barrel_OMP"/>
</dbReference>
<protein>
    <submittedName>
        <fullName evidence="4">Outer membrane beta-barrel protein</fullName>
    </submittedName>
</protein>
<feature type="transmembrane region" description="Helical" evidence="2">
    <location>
        <begin position="54"/>
        <end position="73"/>
    </location>
</feature>
<accession>A0A7K1U892</accession>
<dbReference type="InterPro" id="IPR011250">
    <property type="entry name" value="OMP/PagP_B-barrel"/>
</dbReference>
<keyword evidence="5" id="KW-1185">Reference proteome</keyword>
<keyword evidence="2" id="KW-1133">Transmembrane helix</keyword>
<reference evidence="4 5" key="1">
    <citation type="submission" date="2019-12" db="EMBL/GenBank/DDBJ databases">
        <title>Chitinophaga sp. strain ysch24 (GDMCC 1.1355), whole genome shotgun sequence.</title>
        <authorList>
            <person name="Zhang X."/>
        </authorList>
    </citation>
    <scope>NUCLEOTIDE SEQUENCE [LARGE SCALE GENOMIC DNA]</scope>
    <source>
        <strain evidence="5">ysch24</strain>
    </source>
</reference>
<organism evidence="4 5">
    <name type="scientific">Chitinophaga tropicalis</name>
    <dbReference type="NCBI Taxonomy" id="2683588"/>
    <lineage>
        <taxon>Bacteria</taxon>
        <taxon>Pseudomonadati</taxon>
        <taxon>Bacteroidota</taxon>
        <taxon>Chitinophagia</taxon>
        <taxon>Chitinophagales</taxon>
        <taxon>Chitinophagaceae</taxon>
        <taxon>Chitinophaga</taxon>
    </lineage>
</organism>
<name>A0A7K1U892_9BACT</name>
<keyword evidence="1" id="KW-0732">Signal</keyword>
<dbReference type="RefSeq" id="WP_157308023.1">
    <property type="nucleotide sequence ID" value="NZ_WRXN01000009.1"/>
</dbReference>
<evidence type="ECO:0000256" key="1">
    <source>
        <dbReference type="ARBA" id="ARBA00022729"/>
    </source>
</evidence>
<gene>
    <name evidence="4" type="ORF">GO493_20085</name>
</gene>